<evidence type="ECO:0000313" key="2">
    <source>
        <dbReference type="Proteomes" id="UP000677305"/>
    </source>
</evidence>
<dbReference type="Proteomes" id="UP000677305">
    <property type="component" value="Chromosome"/>
</dbReference>
<keyword evidence="2" id="KW-1185">Reference proteome</keyword>
<dbReference type="KEGG" id="vgu:HYG85_05905"/>
<dbReference type="RefSeq" id="WP_212692706.1">
    <property type="nucleotide sequence ID" value="NZ_CP058561.1"/>
</dbReference>
<reference evidence="1 2" key="1">
    <citation type="submission" date="2020-07" db="EMBL/GenBank/DDBJ databases">
        <title>Vallitalea guaymasensis genome.</title>
        <authorList>
            <person name="Postec A."/>
        </authorList>
    </citation>
    <scope>NUCLEOTIDE SEQUENCE [LARGE SCALE GENOMIC DNA]</scope>
    <source>
        <strain evidence="1 2">Ra1766G1</strain>
    </source>
</reference>
<gene>
    <name evidence="1" type="ORF">HYG85_05905</name>
</gene>
<sequence length="74" mass="8917">MCREELENIVEDIHNKFHVELAVCEVFKRRWSYITGTKNYVNGRYRINIDEKYGIIVNCEEQDVEKIKMHIKKG</sequence>
<dbReference type="EMBL" id="CP058561">
    <property type="protein sequence ID" value="QUH28484.1"/>
    <property type="molecule type" value="Genomic_DNA"/>
</dbReference>
<protein>
    <submittedName>
        <fullName evidence="1">Uncharacterized protein</fullName>
    </submittedName>
</protein>
<accession>A0A8J8M8Y4</accession>
<name>A0A8J8M8Y4_9FIRM</name>
<organism evidence="1 2">
    <name type="scientific">Vallitalea guaymasensis</name>
    <dbReference type="NCBI Taxonomy" id="1185412"/>
    <lineage>
        <taxon>Bacteria</taxon>
        <taxon>Bacillati</taxon>
        <taxon>Bacillota</taxon>
        <taxon>Clostridia</taxon>
        <taxon>Lachnospirales</taxon>
        <taxon>Vallitaleaceae</taxon>
        <taxon>Vallitalea</taxon>
    </lineage>
</organism>
<proteinExistence type="predicted"/>
<dbReference type="AlphaFoldDB" id="A0A8J8M8Y4"/>
<evidence type="ECO:0000313" key="1">
    <source>
        <dbReference type="EMBL" id="QUH28484.1"/>
    </source>
</evidence>